<reference evidence="1" key="1">
    <citation type="submission" date="2023-05" db="EMBL/GenBank/DDBJ databases">
        <authorList>
            <person name="Stuckert A."/>
        </authorList>
    </citation>
    <scope>NUCLEOTIDE SEQUENCE</scope>
</reference>
<sequence>MIGTSHRGPVQRSVFHCVRRRAPDCGAVHSQGAHTSRVRPPTPALLPSSHFTWAGWEVV</sequence>
<evidence type="ECO:0000313" key="1">
    <source>
        <dbReference type="EMBL" id="CAI9588789.1"/>
    </source>
</evidence>
<name>A0ABN9EVD1_9NEOB</name>
<dbReference type="EMBL" id="CATNWA010015994">
    <property type="protein sequence ID" value="CAI9588789.1"/>
    <property type="molecule type" value="Genomic_DNA"/>
</dbReference>
<keyword evidence="2" id="KW-1185">Reference proteome</keyword>
<evidence type="ECO:0000313" key="2">
    <source>
        <dbReference type="Proteomes" id="UP001162483"/>
    </source>
</evidence>
<accession>A0ABN9EVD1</accession>
<proteinExistence type="predicted"/>
<comment type="caution">
    <text evidence="1">The sequence shown here is derived from an EMBL/GenBank/DDBJ whole genome shotgun (WGS) entry which is preliminary data.</text>
</comment>
<gene>
    <name evidence="1" type="ORF">SPARVUS_LOCUS10801003</name>
</gene>
<dbReference type="Proteomes" id="UP001162483">
    <property type="component" value="Unassembled WGS sequence"/>
</dbReference>
<protein>
    <submittedName>
        <fullName evidence="1">Uncharacterized protein</fullName>
    </submittedName>
</protein>
<organism evidence="1 2">
    <name type="scientific">Staurois parvus</name>
    <dbReference type="NCBI Taxonomy" id="386267"/>
    <lineage>
        <taxon>Eukaryota</taxon>
        <taxon>Metazoa</taxon>
        <taxon>Chordata</taxon>
        <taxon>Craniata</taxon>
        <taxon>Vertebrata</taxon>
        <taxon>Euteleostomi</taxon>
        <taxon>Amphibia</taxon>
        <taxon>Batrachia</taxon>
        <taxon>Anura</taxon>
        <taxon>Neobatrachia</taxon>
        <taxon>Ranoidea</taxon>
        <taxon>Ranidae</taxon>
        <taxon>Staurois</taxon>
    </lineage>
</organism>
<feature type="non-terminal residue" evidence="1">
    <location>
        <position position="59"/>
    </location>
</feature>